<evidence type="ECO:0000313" key="4">
    <source>
        <dbReference type="Proteomes" id="UP000007755"/>
    </source>
</evidence>
<evidence type="ECO:0000256" key="2">
    <source>
        <dbReference type="SAM" id="SignalP"/>
    </source>
</evidence>
<dbReference type="InParanoid" id="F4W7P4"/>
<accession>F4W7P4</accession>
<feature type="signal peptide" evidence="2">
    <location>
        <begin position="1"/>
        <end position="27"/>
    </location>
</feature>
<reference evidence="3" key="1">
    <citation type="submission" date="2011-02" db="EMBL/GenBank/DDBJ databases">
        <title>The genome of the leaf-cutting ant Acromyrmex echinatior suggests key adaptations to social evolution and fungus farming.</title>
        <authorList>
            <person name="Nygaard S."/>
            <person name="Zhang G."/>
        </authorList>
    </citation>
    <scope>NUCLEOTIDE SEQUENCE</scope>
</reference>
<gene>
    <name evidence="3" type="ORF">G5I_01460</name>
</gene>
<feature type="region of interest" description="Disordered" evidence="1">
    <location>
        <begin position="237"/>
        <end position="262"/>
    </location>
</feature>
<feature type="compositionally biased region" description="Basic and acidic residues" evidence="1">
    <location>
        <begin position="243"/>
        <end position="258"/>
    </location>
</feature>
<name>F4W7P4_ACREC</name>
<dbReference type="AlphaFoldDB" id="F4W7P4"/>
<protein>
    <submittedName>
        <fullName evidence="3">Uncharacterized protein</fullName>
    </submittedName>
</protein>
<feature type="chain" id="PRO_5003320270" evidence="2">
    <location>
        <begin position="28"/>
        <end position="591"/>
    </location>
</feature>
<dbReference type="EMBL" id="GL887844">
    <property type="protein sequence ID" value="EGI69917.1"/>
    <property type="molecule type" value="Genomic_DNA"/>
</dbReference>
<keyword evidence="4" id="KW-1185">Reference proteome</keyword>
<keyword evidence="2" id="KW-0732">Signal</keyword>
<sequence length="591" mass="67633">MFFRLRLFAKIGHIAIDFLTAAAGVKAASITRNDRHNIGKAYEATFVMHFTMHVSGTVYAFFQKKKAYEFSFFEILKKTAQVQILSETQKLAQKLIVNFNVPTFLLYVTLLDMKSNEKFDGRRFSFYDTWENIFGVGSVGMNPTVPLLDDALKHDVISMDSRRSLMDSAVEVAMSFKGSCGNPSLMKIELITKTTPGAVPLALLRQAKDITCERSPQRDALGRRPWETHLPSRSLFLSLSPEGKARERERERERERGTRAYSQYSQFPTLSRRGGKHRQSAHTHTRTTEEINRIILDAKRPMEMSLRQKFTHRRRTTTTSRISNCPVLTSHDAERESCDQDRVFLSSSRARRGSETKALTMILSDTHSVYWNREEERDRVPKGLQLIAKSEVALFEGSKINHHLTEHPVSYYLVLLISPYNTEILRSNWAKLVKAVLLSNIWVQPPMSLILTNDIQGMILNNIQEVLSDWTPWSQRFVKYNSQSRAETDMSLRVFQRETLPYPDIIYDLSFTLRFSSGTSGSICGILCKALLFTIDLVSCRDVFRAALADEISLNKEYTVLVDYAIVSSVEKEADKTDLRDSRFDKAQNAL</sequence>
<dbReference type="Proteomes" id="UP000007755">
    <property type="component" value="Unassembled WGS sequence"/>
</dbReference>
<proteinExistence type="predicted"/>
<organism evidence="4">
    <name type="scientific">Acromyrmex echinatior</name>
    <name type="common">Panamanian leafcutter ant</name>
    <name type="synonym">Acromyrmex octospinosus echinatior</name>
    <dbReference type="NCBI Taxonomy" id="103372"/>
    <lineage>
        <taxon>Eukaryota</taxon>
        <taxon>Metazoa</taxon>
        <taxon>Ecdysozoa</taxon>
        <taxon>Arthropoda</taxon>
        <taxon>Hexapoda</taxon>
        <taxon>Insecta</taxon>
        <taxon>Pterygota</taxon>
        <taxon>Neoptera</taxon>
        <taxon>Endopterygota</taxon>
        <taxon>Hymenoptera</taxon>
        <taxon>Apocrita</taxon>
        <taxon>Aculeata</taxon>
        <taxon>Formicoidea</taxon>
        <taxon>Formicidae</taxon>
        <taxon>Myrmicinae</taxon>
        <taxon>Acromyrmex</taxon>
    </lineage>
</organism>
<evidence type="ECO:0000313" key="3">
    <source>
        <dbReference type="EMBL" id="EGI69917.1"/>
    </source>
</evidence>
<evidence type="ECO:0000256" key="1">
    <source>
        <dbReference type="SAM" id="MobiDB-lite"/>
    </source>
</evidence>